<dbReference type="EMBL" id="CP015163">
    <property type="protein sequence ID" value="AXB44060.1"/>
    <property type="molecule type" value="Genomic_DNA"/>
</dbReference>
<evidence type="ECO:0000256" key="1">
    <source>
        <dbReference type="SAM" id="MobiDB-lite"/>
    </source>
</evidence>
<keyword evidence="2" id="KW-0472">Membrane</keyword>
<feature type="domain" description="Outer membrane channel protein CpnT-like N-terminal" evidence="3">
    <location>
        <begin position="9"/>
        <end position="149"/>
    </location>
</feature>
<dbReference type="InterPro" id="IPR057746">
    <property type="entry name" value="CpnT-like_N"/>
</dbReference>
<feature type="transmembrane region" description="Helical" evidence="2">
    <location>
        <begin position="110"/>
        <end position="131"/>
    </location>
</feature>
<dbReference type="Proteomes" id="UP000250434">
    <property type="component" value="Chromosome"/>
</dbReference>
<reference evidence="4 5" key="1">
    <citation type="submission" date="2016-04" db="EMBL/GenBank/DDBJ databases">
        <title>Complete genome sequence and analysis of deep-sea sediment isolate, Amycolatopsis sp. WP1.</title>
        <authorList>
            <person name="Wang H."/>
            <person name="Chen S."/>
            <person name="Wu Q."/>
        </authorList>
    </citation>
    <scope>NUCLEOTIDE SEQUENCE [LARGE SCALE GENOMIC DNA]</scope>
    <source>
        <strain evidence="4 5">WP1</strain>
    </source>
</reference>
<proteinExistence type="predicted"/>
<keyword evidence="2" id="KW-1133">Transmembrane helix</keyword>
<name>A0A344L7N6_9PSEU</name>
<dbReference type="KEGG" id="aab:A4R43_17275"/>
<keyword evidence="2" id="KW-0812">Transmembrane</keyword>
<organism evidence="4 5">
    <name type="scientific">Amycolatopsis albispora</name>
    <dbReference type="NCBI Taxonomy" id="1804986"/>
    <lineage>
        <taxon>Bacteria</taxon>
        <taxon>Bacillati</taxon>
        <taxon>Actinomycetota</taxon>
        <taxon>Actinomycetes</taxon>
        <taxon>Pseudonocardiales</taxon>
        <taxon>Pseudonocardiaceae</taxon>
        <taxon>Amycolatopsis</taxon>
    </lineage>
</organism>
<dbReference type="RefSeq" id="WP_113693299.1">
    <property type="nucleotide sequence ID" value="NZ_CP015163.1"/>
</dbReference>
<dbReference type="AlphaFoldDB" id="A0A344L7N6"/>
<gene>
    <name evidence="4" type="ORF">A4R43_17275</name>
</gene>
<dbReference type="Pfam" id="PF25547">
    <property type="entry name" value="WXG100_2"/>
    <property type="match status" value="1"/>
</dbReference>
<sequence>MGIELPGELQWIAKWVGGAEWPKGDETALRRLADYWEDAAKELERLRGDGDAASKAVLAGMKRNAGEAFDQHWKQFTSGKEAGFPDLEELCEKIAKACRASATSIEYTKWSIIAALAILAAQIIALLAAAAGSFGTSTAGIPVALAAGRTLLMTFLRKLVEQIIFNVTLNLAVDGVIQGVQLGTGNRESWDWGKTGKALQAGVIAGVAGGAVAGGGAVASARAAGAAGGRYGTSMVTNEAGELVENTASRPIARATDAVIGVNSSGFAGAAGKGAASGAIGGSIGNSVNTGVNTGWDPKKMAESAVAGAAGGAANGAPQGVGTRHGALNETFFGGQGGEYRLGEGSPQHRNTDDGGIPTGLAANAERTPPANNPNDERDPNPSTGPQPKWQPKELNLP</sequence>
<evidence type="ECO:0000313" key="5">
    <source>
        <dbReference type="Proteomes" id="UP000250434"/>
    </source>
</evidence>
<evidence type="ECO:0000256" key="2">
    <source>
        <dbReference type="SAM" id="Phobius"/>
    </source>
</evidence>
<evidence type="ECO:0000259" key="3">
    <source>
        <dbReference type="Pfam" id="PF25547"/>
    </source>
</evidence>
<protein>
    <recommendedName>
        <fullName evidence="3">Outer membrane channel protein CpnT-like N-terminal domain-containing protein</fullName>
    </recommendedName>
</protein>
<evidence type="ECO:0000313" key="4">
    <source>
        <dbReference type="EMBL" id="AXB44060.1"/>
    </source>
</evidence>
<dbReference type="OrthoDB" id="3874132at2"/>
<accession>A0A344L7N6</accession>
<keyword evidence="5" id="KW-1185">Reference proteome</keyword>
<feature type="region of interest" description="Disordered" evidence="1">
    <location>
        <begin position="310"/>
        <end position="398"/>
    </location>
</feature>